<keyword evidence="3" id="KW-1185">Reference proteome</keyword>
<organism evidence="2 3">
    <name type="scientific">Syncephalastrum racemosum</name>
    <name type="common">Filamentous fungus</name>
    <dbReference type="NCBI Taxonomy" id="13706"/>
    <lineage>
        <taxon>Eukaryota</taxon>
        <taxon>Fungi</taxon>
        <taxon>Fungi incertae sedis</taxon>
        <taxon>Mucoromycota</taxon>
        <taxon>Mucoromycotina</taxon>
        <taxon>Mucoromycetes</taxon>
        <taxon>Mucorales</taxon>
        <taxon>Syncephalastraceae</taxon>
        <taxon>Syncephalastrum</taxon>
    </lineage>
</organism>
<accession>A0A1X2HMQ4</accession>
<feature type="compositionally biased region" description="Polar residues" evidence="1">
    <location>
        <begin position="1"/>
        <end position="25"/>
    </location>
</feature>
<dbReference type="EMBL" id="MCGN01000002">
    <property type="protein sequence ID" value="ORZ00628.1"/>
    <property type="molecule type" value="Genomic_DNA"/>
</dbReference>
<name>A0A1X2HMQ4_SYNRA</name>
<comment type="caution">
    <text evidence="2">The sequence shown here is derived from an EMBL/GenBank/DDBJ whole genome shotgun (WGS) entry which is preliminary data.</text>
</comment>
<gene>
    <name evidence="2" type="ORF">BCR43DRAFT_511605</name>
</gene>
<evidence type="ECO:0000313" key="2">
    <source>
        <dbReference type="EMBL" id="ORZ00628.1"/>
    </source>
</evidence>
<feature type="region of interest" description="Disordered" evidence="1">
    <location>
        <begin position="1"/>
        <end position="82"/>
    </location>
</feature>
<evidence type="ECO:0000256" key="1">
    <source>
        <dbReference type="SAM" id="MobiDB-lite"/>
    </source>
</evidence>
<evidence type="ECO:0000313" key="3">
    <source>
        <dbReference type="Proteomes" id="UP000242180"/>
    </source>
</evidence>
<dbReference type="AlphaFoldDB" id="A0A1X2HMQ4"/>
<proteinExistence type="predicted"/>
<dbReference type="InParanoid" id="A0A1X2HMQ4"/>
<reference evidence="2 3" key="1">
    <citation type="submission" date="2016-07" db="EMBL/GenBank/DDBJ databases">
        <title>Pervasive Adenine N6-methylation of Active Genes in Fungi.</title>
        <authorList>
            <consortium name="DOE Joint Genome Institute"/>
            <person name="Mondo S.J."/>
            <person name="Dannebaum R.O."/>
            <person name="Kuo R.C."/>
            <person name="Labutti K."/>
            <person name="Haridas S."/>
            <person name="Kuo A."/>
            <person name="Salamov A."/>
            <person name="Ahrendt S.R."/>
            <person name="Lipzen A."/>
            <person name="Sullivan W."/>
            <person name="Andreopoulos W.B."/>
            <person name="Clum A."/>
            <person name="Lindquist E."/>
            <person name="Daum C."/>
            <person name="Ramamoorthy G.K."/>
            <person name="Gryganskyi A."/>
            <person name="Culley D."/>
            <person name="Magnuson J.K."/>
            <person name="James T.Y."/>
            <person name="O'Malley M.A."/>
            <person name="Stajich J.E."/>
            <person name="Spatafora J.W."/>
            <person name="Visel A."/>
            <person name="Grigoriev I.V."/>
        </authorList>
    </citation>
    <scope>NUCLEOTIDE SEQUENCE [LARGE SCALE GENOMIC DNA]</scope>
    <source>
        <strain evidence="2 3">NRRL 2496</strain>
    </source>
</reference>
<protein>
    <submittedName>
        <fullName evidence="2">Uncharacterized protein</fullName>
    </submittedName>
</protein>
<feature type="compositionally biased region" description="Basic and acidic residues" evidence="1">
    <location>
        <begin position="63"/>
        <end position="82"/>
    </location>
</feature>
<dbReference type="Proteomes" id="UP000242180">
    <property type="component" value="Unassembled WGS sequence"/>
</dbReference>
<sequence>MSPDNMTHSSQLPRNCGQTSSSDYISEQEEDQQKQTDVPLQPPFVLPTSCISGNGGQAIVRPISDEKRSEPPALRDHNVDGCDTLDHRSTINGLSFMLAPPPSYSSSPLSEEEAHAVLYAPPLPPPPPPSYYAPYFARMQPPYLTFSQADTSVNQQIWDLEQQTQEAHKKHGPKVISKRRYRTCLTSWRDVCYEGLIIVVVTVVTPHRLH</sequence>